<dbReference type="InterPro" id="IPR001806">
    <property type="entry name" value="Small_GTPase"/>
</dbReference>
<dbReference type="InterPro" id="IPR005225">
    <property type="entry name" value="Small_GTP-bd"/>
</dbReference>
<dbReference type="EC" id="3.6.5.2" evidence="2"/>
<gene>
    <name evidence="8" type="ORF">AKO1_000126</name>
</gene>
<dbReference type="GO" id="GO:0005886">
    <property type="term" value="C:plasma membrane"/>
    <property type="evidence" value="ECO:0007669"/>
    <property type="project" value="UniProtKB-SubCell"/>
</dbReference>
<comment type="subcellular location">
    <subcellularLocation>
        <location evidence="1">Cell membrane</location>
    </subcellularLocation>
</comment>
<evidence type="ECO:0000256" key="2">
    <source>
        <dbReference type="ARBA" id="ARBA00011984"/>
    </source>
</evidence>
<dbReference type="SUPFAM" id="SSF52540">
    <property type="entry name" value="P-loop containing nucleoside triphosphate hydrolases"/>
    <property type="match status" value="1"/>
</dbReference>
<keyword evidence="6" id="KW-0342">GTP-binding</keyword>
<dbReference type="PROSITE" id="PS51421">
    <property type="entry name" value="RAS"/>
    <property type="match status" value="1"/>
</dbReference>
<dbReference type="PROSITE" id="PS51420">
    <property type="entry name" value="RHO"/>
    <property type="match status" value="1"/>
</dbReference>
<dbReference type="Gene3D" id="3.40.50.300">
    <property type="entry name" value="P-loop containing nucleotide triphosphate hydrolases"/>
    <property type="match status" value="1"/>
</dbReference>
<dbReference type="AlphaFoldDB" id="A0AAW2ZDB7"/>
<evidence type="ECO:0000256" key="1">
    <source>
        <dbReference type="ARBA" id="ARBA00004236"/>
    </source>
</evidence>
<evidence type="ECO:0000256" key="7">
    <source>
        <dbReference type="ARBA" id="ARBA00023136"/>
    </source>
</evidence>
<keyword evidence="9" id="KW-1185">Reference proteome</keyword>
<dbReference type="SMART" id="SM00175">
    <property type="entry name" value="RAB"/>
    <property type="match status" value="1"/>
</dbReference>
<dbReference type="InterPro" id="IPR027417">
    <property type="entry name" value="P-loop_NTPase"/>
</dbReference>
<reference evidence="8 9" key="1">
    <citation type="submission" date="2024-03" db="EMBL/GenBank/DDBJ databases">
        <title>The Acrasis kona genome and developmental transcriptomes reveal deep origins of eukaryotic multicellular pathways.</title>
        <authorList>
            <person name="Sheikh S."/>
            <person name="Fu C.-J."/>
            <person name="Brown M.W."/>
            <person name="Baldauf S.L."/>
        </authorList>
    </citation>
    <scope>NUCLEOTIDE SEQUENCE [LARGE SCALE GENOMIC DNA]</scope>
    <source>
        <strain evidence="8 9">ATCC MYA-3509</strain>
    </source>
</reference>
<evidence type="ECO:0000256" key="3">
    <source>
        <dbReference type="ARBA" id="ARBA00022475"/>
    </source>
</evidence>
<dbReference type="EMBL" id="JAOPGA020001371">
    <property type="protein sequence ID" value="KAL0487751.1"/>
    <property type="molecule type" value="Genomic_DNA"/>
</dbReference>
<organism evidence="8 9">
    <name type="scientific">Acrasis kona</name>
    <dbReference type="NCBI Taxonomy" id="1008807"/>
    <lineage>
        <taxon>Eukaryota</taxon>
        <taxon>Discoba</taxon>
        <taxon>Heterolobosea</taxon>
        <taxon>Tetramitia</taxon>
        <taxon>Eutetramitia</taxon>
        <taxon>Acrasidae</taxon>
        <taxon>Acrasis</taxon>
    </lineage>
</organism>
<dbReference type="GO" id="GO:0005525">
    <property type="term" value="F:GTP binding"/>
    <property type="evidence" value="ECO:0007669"/>
    <property type="project" value="UniProtKB-KW"/>
</dbReference>
<keyword evidence="5" id="KW-0378">Hydrolase</keyword>
<dbReference type="PRINTS" id="PR00449">
    <property type="entry name" value="RASTRNSFRMNG"/>
</dbReference>
<comment type="caution">
    <text evidence="8">The sequence shown here is derived from an EMBL/GenBank/DDBJ whole genome shotgun (WGS) entry which is preliminary data.</text>
</comment>
<evidence type="ECO:0000313" key="8">
    <source>
        <dbReference type="EMBL" id="KAL0487751.1"/>
    </source>
</evidence>
<protein>
    <recommendedName>
        <fullName evidence="2">small monomeric GTPase</fullName>
        <ecNumber evidence="2">3.6.5.2</ecNumber>
    </recommendedName>
</protein>
<dbReference type="GO" id="GO:0003925">
    <property type="term" value="F:G protein activity"/>
    <property type="evidence" value="ECO:0007669"/>
    <property type="project" value="UniProtKB-EC"/>
</dbReference>
<dbReference type="NCBIfam" id="TIGR00231">
    <property type="entry name" value="small_GTP"/>
    <property type="match status" value="1"/>
</dbReference>
<dbReference type="Pfam" id="PF00071">
    <property type="entry name" value="Ras"/>
    <property type="match status" value="1"/>
</dbReference>
<accession>A0AAW2ZDB7</accession>
<dbReference type="PANTHER" id="PTHR24070">
    <property type="entry name" value="RAS, DI-RAS, AND RHEB FAMILY MEMBERS OF SMALL GTPASE SUPERFAMILY"/>
    <property type="match status" value="1"/>
</dbReference>
<dbReference type="GO" id="GO:0007165">
    <property type="term" value="P:signal transduction"/>
    <property type="evidence" value="ECO:0007669"/>
    <property type="project" value="InterPro"/>
</dbReference>
<name>A0AAW2ZDB7_9EUKA</name>
<proteinExistence type="predicted"/>
<evidence type="ECO:0000256" key="4">
    <source>
        <dbReference type="ARBA" id="ARBA00022741"/>
    </source>
</evidence>
<sequence length="196" mass="22646">MNHGFDEYKVAVIGGGAVGKSAITVQYVQNQFVVEYDPTIEDSYTKHTKVDDVMVKLEILDTAGQEEFRSLRDMYMRSSHGFLCVYSIAELRSLQELQEDFIQTIYRVQDTENVPMVLFGNKCDIASEREVKSELALEFTKSHMGNCPFFEGSARKRINIDEAFVALVKEIRRRRQVIDFKPKNDKNLRKKNCMII</sequence>
<dbReference type="Proteomes" id="UP001431209">
    <property type="component" value="Unassembled WGS sequence"/>
</dbReference>
<keyword evidence="3" id="KW-1003">Cell membrane</keyword>
<evidence type="ECO:0000256" key="6">
    <source>
        <dbReference type="ARBA" id="ARBA00023134"/>
    </source>
</evidence>
<dbReference type="SMART" id="SM00173">
    <property type="entry name" value="RAS"/>
    <property type="match status" value="1"/>
</dbReference>
<dbReference type="FunFam" id="3.40.50.300:FF:000343">
    <property type="entry name" value="Ras family gtpase"/>
    <property type="match status" value="1"/>
</dbReference>
<keyword evidence="4" id="KW-0547">Nucleotide-binding</keyword>
<dbReference type="PROSITE" id="PS51419">
    <property type="entry name" value="RAB"/>
    <property type="match status" value="1"/>
</dbReference>
<evidence type="ECO:0000313" key="9">
    <source>
        <dbReference type="Proteomes" id="UP001431209"/>
    </source>
</evidence>
<evidence type="ECO:0000256" key="5">
    <source>
        <dbReference type="ARBA" id="ARBA00022801"/>
    </source>
</evidence>
<dbReference type="CDD" id="cd00876">
    <property type="entry name" value="Ras"/>
    <property type="match status" value="1"/>
</dbReference>
<dbReference type="SMART" id="SM00174">
    <property type="entry name" value="RHO"/>
    <property type="match status" value="1"/>
</dbReference>
<keyword evidence="7" id="KW-0472">Membrane</keyword>
<dbReference type="InterPro" id="IPR020849">
    <property type="entry name" value="Small_GTPase_Ras-type"/>
</dbReference>